<dbReference type="Proteomes" id="UP000054653">
    <property type="component" value="Unassembled WGS sequence"/>
</dbReference>
<gene>
    <name evidence="1" type="ORF">T03_16161</name>
</gene>
<evidence type="ECO:0000313" key="2">
    <source>
        <dbReference type="Proteomes" id="UP000054653"/>
    </source>
</evidence>
<evidence type="ECO:0000313" key="1">
    <source>
        <dbReference type="EMBL" id="KRY60781.1"/>
    </source>
</evidence>
<accession>A0A0V1DGM0</accession>
<protein>
    <submittedName>
        <fullName evidence="1">Uncharacterized protein</fullName>
    </submittedName>
</protein>
<sequence>LRHVNLISTLALTFRSFSLNFNNFENGILFWKGGFADVQRYVMLWLERSAAFTFSCSIYCYVSGVMHMVNSNIQISITEAIEYNIFSVFYLLEDVRCKGVMNQVRNEHGVAQILCLSPDSRLKRCHGSGSENVQLKTVDHVIGSPRPI</sequence>
<reference evidence="1 2" key="1">
    <citation type="submission" date="2015-01" db="EMBL/GenBank/DDBJ databases">
        <title>Evolution of Trichinella species and genotypes.</title>
        <authorList>
            <person name="Korhonen P.K."/>
            <person name="Edoardo P."/>
            <person name="Giuseppe L.R."/>
            <person name="Gasser R.B."/>
        </authorList>
    </citation>
    <scope>NUCLEOTIDE SEQUENCE [LARGE SCALE GENOMIC DNA]</scope>
    <source>
        <strain evidence="1">ISS120</strain>
    </source>
</reference>
<proteinExistence type="predicted"/>
<dbReference type="EMBL" id="JYDI01000004">
    <property type="protein sequence ID" value="KRY60781.1"/>
    <property type="molecule type" value="Genomic_DNA"/>
</dbReference>
<dbReference type="AlphaFoldDB" id="A0A0V1DGM0"/>
<feature type="non-terminal residue" evidence="1">
    <location>
        <position position="148"/>
    </location>
</feature>
<name>A0A0V1DGM0_TRIBR</name>
<organism evidence="1 2">
    <name type="scientific">Trichinella britovi</name>
    <name type="common">Parasitic roundworm</name>
    <dbReference type="NCBI Taxonomy" id="45882"/>
    <lineage>
        <taxon>Eukaryota</taxon>
        <taxon>Metazoa</taxon>
        <taxon>Ecdysozoa</taxon>
        <taxon>Nematoda</taxon>
        <taxon>Enoplea</taxon>
        <taxon>Dorylaimia</taxon>
        <taxon>Trichinellida</taxon>
        <taxon>Trichinellidae</taxon>
        <taxon>Trichinella</taxon>
    </lineage>
</organism>
<feature type="non-terminal residue" evidence="1">
    <location>
        <position position="1"/>
    </location>
</feature>
<comment type="caution">
    <text evidence="1">The sequence shown here is derived from an EMBL/GenBank/DDBJ whole genome shotgun (WGS) entry which is preliminary data.</text>
</comment>
<keyword evidence="2" id="KW-1185">Reference proteome</keyword>